<dbReference type="InParanoid" id="A0A1D6JL95"/>
<dbReference type="EMBL" id="CM007647">
    <property type="protein sequence ID" value="ONL92918.1"/>
    <property type="molecule type" value="Genomic_DNA"/>
</dbReference>
<organism evidence="2">
    <name type="scientific">Zea mays</name>
    <name type="common">Maize</name>
    <dbReference type="NCBI Taxonomy" id="4577"/>
    <lineage>
        <taxon>Eukaryota</taxon>
        <taxon>Viridiplantae</taxon>
        <taxon>Streptophyta</taxon>
        <taxon>Embryophyta</taxon>
        <taxon>Tracheophyta</taxon>
        <taxon>Spermatophyta</taxon>
        <taxon>Magnoliopsida</taxon>
        <taxon>Liliopsida</taxon>
        <taxon>Poales</taxon>
        <taxon>Poaceae</taxon>
        <taxon>PACMAD clade</taxon>
        <taxon>Panicoideae</taxon>
        <taxon>Andropogonodae</taxon>
        <taxon>Andropogoneae</taxon>
        <taxon>Tripsacinae</taxon>
        <taxon>Zea</taxon>
    </lineage>
</organism>
<sequence length="80" mass="9437">MPSGMMMAREMTGTGAPSEVPYDRCRGSAYMRSPSPRYRQEYSPNCDRRGRYPGYDRRDGAMYERRSPVYDRYDSLLNQY</sequence>
<gene>
    <name evidence="2" type="ORF">ZEAMMB73_Zm00001d027350</name>
</gene>
<feature type="compositionally biased region" description="Basic and acidic residues" evidence="1">
    <location>
        <begin position="46"/>
        <end position="59"/>
    </location>
</feature>
<evidence type="ECO:0000313" key="2">
    <source>
        <dbReference type="EMBL" id="ONL92918.1"/>
    </source>
</evidence>
<evidence type="ECO:0000256" key="1">
    <source>
        <dbReference type="SAM" id="MobiDB-lite"/>
    </source>
</evidence>
<protein>
    <submittedName>
        <fullName evidence="2">Uncharacterized protein</fullName>
    </submittedName>
</protein>
<accession>A0A1D6JL95</accession>
<dbReference type="STRING" id="4577.A0A1D6JL95"/>
<dbReference type="AlphaFoldDB" id="A0A1D6JL95"/>
<reference evidence="2" key="1">
    <citation type="submission" date="2015-12" db="EMBL/GenBank/DDBJ databases">
        <title>Update maize B73 reference genome by single molecule sequencing technologies.</title>
        <authorList>
            <consortium name="Maize Genome Sequencing Project"/>
            <person name="Ware D."/>
        </authorList>
    </citation>
    <scope>NUCLEOTIDE SEQUENCE [LARGE SCALE GENOMIC DNA]</scope>
    <source>
        <tissue evidence="2">Seedling</tissue>
    </source>
</reference>
<proteinExistence type="predicted"/>
<name>A0A1D6JL95_MAIZE</name>
<dbReference type="IntAct" id="A0A1D6JL95">
    <property type="interactions" value="2"/>
</dbReference>
<feature type="region of interest" description="Disordered" evidence="1">
    <location>
        <begin position="1"/>
        <end position="59"/>
    </location>
</feature>